<keyword evidence="2" id="KW-1185">Reference proteome</keyword>
<evidence type="ECO:0000313" key="2">
    <source>
        <dbReference type="Proteomes" id="UP000814140"/>
    </source>
</evidence>
<organism evidence="1 2">
    <name type="scientific">Artomyces pyxidatus</name>
    <dbReference type="NCBI Taxonomy" id="48021"/>
    <lineage>
        <taxon>Eukaryota</taxon>
        <taxon>Fungi</taxon>
        <taxon>Dikarya</taxon>
        <taxon>Basidiomycota</taxon>
        <taxon>Agaricomycotina</taxon>
        <taxon>Agaricomycetes</taxon>
        <taxon>Russulales</taxon>
        <taxon>Auriscalpiaceae</taxon>
        <taxon>Artomyces</taxon>
    </lineage>
</organism>
<reference evidence="1" key="2">
    <citation type="journal article" date="2022" name="New Phytol.">
        <title>Evolutionary transition to the ectomycorrhizal habit in the genomes of a hyperdiverse lineage of mushroom-forming fungi.</title>
        <authorList>
            <person name="Looney B."/>
            <person name="Miyauchi S."/>
            <person name="Morin E."/>
            <person name="Drula E."/>
            <person name="Courty P.E."/>
            <person name="Kohler A."/>
            <person name="Kuo A."/>
            <person name="LaButti K."/>
            <person name="Pangilinan J."/>
            <person name="Lipzen A."/>
            <person name="Riley R."/>
            <person name="Andreopoulos W."/>
            <person name="He G."/>
            <person name="Johnson J."/>
            <person name="Nolan M."/>
            <person name="Tritt A."/>
            <person name="Barry K.W."/>
            <person name="Grigoriev I.V."/>
            <person name="Nagy L.G."/>
            <person name="Hibbett D."/>
            <person name="Henrissat B."/>
            <person name="Matheny P.B."/>
            <person name="Labbe J."/>
            <person name="Martin F.M."/>
        </authorList>
    </citation>
    <scope>NUCLEOTIDE SEQUENCE</scope>
    <source>
        <strain evidence="1">HHB10654</strain>
    </source>
</reference>
<comment type="caution">
    <text evidence="1">The sequence shown here is derived from an EMBL/GenBank/DDBJ whole genome shotgun (WGS) entry which is preliminary data.</text>
</comment>
<protein>
    <submittedName>
        <fullName evidence="1">Uncharacterized protein</fullName>
    </submittedName>
</protein>
<proteinExistence type="predicted"/>
<name>A0ACB8T4T1_9AGAM</name>
<reference evidence="1" key="1">
    <citation type="submission" date="2021-03" db="EMBL/GenBank/DDBJ databases">
        <authorList>
            <consortium name="DOE Joint Genome Institute"/>
            <person name="Ahrendt S."/>
            <person name="Looney B.P."/>
            <person name="Miyauchi S."/>
            <person name="Morin E."/>
            <person name="Drula E."/>
            <person name="Courty P.E."/>
            <person name="Chicoki N."/>
            <person name="Fauchery L."/>
            <person name="Kohler A."/>
            <person name="Kuo A."/>
            <person name="Labutti K."/>
            <person name="Pangilinan J."/>
            <person name="Lipzen A."/>
            <person name="Riley R."/>
            <person name="Andreopoulos W."/>
            <person name="He G."/>
            <person name="Johnson J."/>
            <person name="Barry K.W."/>
            <person name="Grigoriev I.V."/>
            <person name="Nagy L."/>
            <person name="Hibbett D."/>
            <person name="Henrissat B."/>
            <person name="Matheny P.B."/>
            <person name="Labbe J."/>
            <person name="Martin F."/>
        </authorList>
    </citation>
    <scope>NUCLEOTIDE SEQUENCE</scope>
    <source>
        <strain evidence="1">HHB10654</strain>
    </source>
</reference>
<accession>A0ACB8T4T1</accession>
<sequence>MYKSLQLHIFAAGIITHTLAQSSASLDVVWQSPASGDVFGPGDTIIGKWQAAQSVVSPSFRLCAGGSGSDGCGATIWADVKESAGSYLVSLAVPNVTTESGYTLQMKDDFGKSTTSPVFNLSPTPQDAAPDAGAQSDPASPAPASSPGNPNPPPNTPPDNAAPNPSAPSGASQAAPSATRNPTNPASNVSPLVASAHSAPPVAALAVPLSLAGAIVLAAAILGLHHRRKLAKEREIEAEILKGVDTAPTFDDLSRRASLLSQFKGNNNVDLEKALVIQALLSGSRTSTVLPATSVYAHPRPAAPPTQRTPEPRPRTRQPFSACYNQPPTPQPSLRPLTRHREFPTPAHPPPDVLDPLEKAYAQTLQAIDSEDSSATSGLVSSYLPSPAFDAVPLSPPPALHVRHPVPSASPFERDKAHPLAPTVPDPTIQNGSEQPGRGVYDAVARALGGLRGF</sequence>
<dbReference type="Proteomes" id="UP000814140">
    <property type="component" value="Unassembled WGS sequence"/>
</dbReference>
<dbReference type="EMBL" id="MU277204">
    <property type="protein sequence ID" value="KAI0063250.1"/>
    <property type="molecule type" value="Genomic_DNA"/>
</dbReference>
<gene>
    <name evidence="1" type="ORF">BV25DRAFT_1915567</name>
</gene>
<evidence type="ECO:0000313" key="1">
    <source>
        <dbReference type="EMBL" id="KAI0063250.1"/>
    </source>
</evidence>